<feature type="region of interest" description="Disordered" evidence="1">
    <location>
        <begin position="1650"/>
        <end position="1673"/>
    </location>
</feature>
<dbReference type="PANTHER" id="PTHR35764:SF1">
    <property type="entry name" value="PROTEIN SHORTAGE IN CHIASMATA 1"/>
    <property type="match status" value="1"/>
</dbReference>
<dbReference type="GO" id="GO:0007131">
    <property type="term" value="P:reciprocal meiotic recombination"/>
    <property type="evidence" value="ECO:0007669"/>
    <property type="project" value="InterPro"/>
</dbReference>
<organism evidence="3">
    <name type="scientific">Zea mays</name>
    <name type="common">Maize</name>
    <dbReference type="NCBI Taxonomy" id="4577"/>
    <lineage>
        <taxon>Eukaryota</taxon>
        <taxon>Viridiplantae</taxon>
        <taxon>Streptophyta</taxon>
        <taxon>Embryophyta</taxon>
        <taxon>Tracheophyta</taxon>
        <taxon>Spermatophyta</taxon>
        <taxon>Magnoliopsida</taxon>
        <taxon>Liliopsida</taxon>
        <taxon>Poales</taxon>
        <taxon>Poaceae</taxon>
        <taxon>PACMAD clade</taxon>
        <taxon>Panicoideae</taxon>
        <taxon>Andropogonodae</taxon>
        <taxon>Andropogoneae</taxon>
        <taxon>Tripsacinae</taxon>
        <taxon>Zea</taxon>
    </lineage>
</organism>
<feature type="region of interest" description="Disordered" evidence="1">
    <location>
        <begin position="1583"/>
        <end position="1610"/>
    </location>
</feature>
<feature type="compositionally biased region" description="Basic and acidic residues" evidence="1">
    <location>
        <begin position="1924"/>
        <end position="1934"/>
    </location>
</feature>
<evidence type="ECO:0000256" key="1">
    <source>
        <dbReference type="SAM" id="MobiDB-lite"/>
    </source>
</evidence>
<feature type="region of interest" description="Disordered" evidence="1">
    <location>
        <begin position="1852"/>
        <end position="1968"/>
    </location>
</feature>
<dbReference type="EMBL" id="CM000781">
    <property type="protein sequence ID" value="AQK73071.1"/>
    <property type="molecule type" value="Genomic_DNA"/>
</dbReference>
<dbReference type="FunCoup" id="A0A1D6HEJ5">
    <property type="interactions" value="971"/>
</dbReference>
<proteinExistence type="predicted"/>
<name>A0A1D6HEJ5_MAIZE</name>
<evidence type="ECO:0000313" key="3">
    <source>
        <dbReference type="EMBL" id="AQK73071.1"/>
    </source>
</evidence>
<feature type="compositionally biased region" description="Low complexity" evidence="1">
    <location>
        <begin position="1852"/>
        <end position="1862"/>
    </location>
</feature>
<feature type="compositionally biased region" description="Polar residues" evidence="1">
    <location>
        <begin position="1585"/>
        <end position="1594"/>
    </location>
</feature>
<keyword evidence="2" id="KW-0472">Membrane</keyword>
<dbReference type="InParanoid" id="A0A1D6HEJ5"/>
<accession>A0A1D6HEJ5</accession>
<dbReference type="PANTHER" id="PTHR35764">
    <property type="entry name" value="PROTEIN SHORTAGE IN CHIASMATA 1"/>
    <property type="match status" value="1"/>
</dbReference>
<keyword evidence="2" id="KW-1133">Transmembrane helix</keyword>
<feature type="compositionally biased region" description="Polar residues" evidence="1">
    <location>
        <begin position="1956"/>
        <end position="1968"/>
    </location>
</feature>
<evidence type="ECO:0000256" key="2">
    <source>
        <dbReference type="SAM" id="Phobius"/>
    </source>
</evidence>
<reference evidence="3" key="1">
    <citation type="submission" date="2015-12" db="EMBL/GenBank/DDBJ databases">
        <title>Update maize B73 reference genome by single molecule sequencing technologies.</title>
        <authorList>
            <consortium name="Maize Genome Sequencing Project"/>
            <person name="Ware D."/>
        </authorList>
    </citation>
    <scope>NUCLEOTIDE SEQUENCE</scope>
    <source>
        <tissue evidence="3">Seedling</tissue>
    </source>
</reference>
<dbReference type="InterPro" id="IPR038824">
    <property type="entry name" value="SHOC1-like"/>
</dbReference>
<gene>
    <name evidence="3" type="ORF">ZEAMMB73_Zm00001d017387</name>
</gene>
<protein>
    <submittedName>
        <fullName evidence="3">Shortage in chiasmata 1</fullName>
    </submittedName>
</protein>
<dbReference type="ExpressionAtlas" id="A0A1D6HEJ5">
    <property type="expression patterns" value="baseline and differential"/>
</dbReference>
<keyword evidence="2" id="KW-0812">Transmembrane</keyword>
<sequence>MRTRFLTADYFAPSPSAAASSDLAIALASLPFPSLPVPTLPPEPHLTPFPFSADFLPAVSVAGDDLDSLPFDSAVTELLTAVIPQPLPVPDIPVADEVSRRAWMIISTVGVFTATLLALLIPLLSESSRQMKLYGLEDSHTNGDKEEGLNLEGSAVTKRGDLLEALFEVPELDFLSVLQKKIASFDDEEPDACAGTYSFGVRDMKIIPDFIDIDTETRIPYAAEFAESIYQVEVPVKHDDDDNCPYAKDSYCMEIIGLENGQIIPQLEVSMNSWELDECPAKTMISNFFHSIIEHLFDGAQVCLPSFGSNEFLRPCDIDIFALVCKDAPLVEYQADKPITANDVAVMDFVRINDGILLDKKSALYPLKPDGTCSHFPCFILFEEVKIIDFPSKDAFKSLVLIQSEKAEMNTSEEIFKDDFDQAKHFYESVVSSELALVDDTFKSLPTPILHDDKAMRSMLPPIEEVLCSLKPLPLSAADGIYLDWHLLSEGPCNRESCSTYESMVEEVKPCSLNSELQISGQQMPALDIGFLEDFPRSAKPQHEDKQNEVYVPGPISHDPSANLEATQKNMLENVVRGHTHMDKLSSEKESSLFESTSQSNGLSFYLNVRNGTNKVRKAEDISTLDIPSSKQAASISTRPKVNKLIEIHPVNLSDIIQGLINDIHVSYTSALQESAYLRHSFSDGQGLSISKQKLLELITGEGSEGLYSCCKYEDKMELIVLYALKQVAYYLCFFGLHAAYLYVGNLTGTFEIIPERLRHLQRCIGEARLKAEKQLQESHPSLSVIETILRSNTQIDQKILIVSDRAFWLPLGQKLTAMKITSVEFGTYHSTTYSDAVIETNSKRCMLQELWKSDCILLDNKNIPASFPFSEFCMIVEYGGPNKSSILLSLAPKLDGLPPLHFLYVTVDGEGLPNALVEDNHTDPDLKSTLDAALHTLQKDLQEKMNKMRIVDSLNFIPATNQQQHLQTNHLTVDSSKKIPADVQLHNAGNLNEKNIVDSHNLVTATEQPNGLNQITIANLQNFVPVVEKSSSTVVSANVIKAPQVNQSAGVLPLSEKMDSTKAGRLPGPEVAIVVNTGNHGKNMLFSRRSSYQQILALERGGMQVVERDVDLPVDLILTAAVCLLWYDTRTSGSSELTISAGTSGITNFLEDIATNVLMALSFCFCGCIMHNESSIPLLQVFEGENHLLSAVMEASDSLYASAVNLDMNLQLFFSEMPKSTDQIILNCIRNAVRINQALCPQITESESLVESFLTAFPSVSPLSAHMILSSGSLMDFLRWSHEQRTQAVEKYHLPPQSISLFSALCKFGELGESKSVMTECSSVDSDISSTLLQSPRKKKRRAAQDFSVAVSNPAFPNPCTQLHGDCVENDKIFSPPKLRKFFHIEDTMSDLPEVFMIDQRLNMGSEGVSCQPRKYDVDAVTGINIIDDDFINELTPNFRTYNERTSSMVDTCNFSKQSELGAKQPIRSSFPASLPSVCTTSSHPTFPSALEINNDPGSWDVPCSINQTWAGHVHGDFATSSGRNDQGVRYHEPRQEIMQTPVPSLSFLKQDFGCHGASQGSGWEIDYLRRMNENRKACREQSRCSVSTQPNSRTRDGSSRILSAPPIESFRYERNKDAPFRDQNRSDIESFRYRRDINTLLRDQSPSNEVRRYGKGRGGTKAQSHRVRKDFKAQPSINHEKSIMPSIEPTWTPLDKRARQKLTFATYGNEKQSKLVWRHQSSPGVGCGFPKKYHEEESRLITTDDAARTRVLYGSGFGYGPGPPYRPPVPPELQMAPQESEAVLMATGRLAAEYLTNRGDLPAKVLENRPPAPIPRSLVGVGGQTAFGSQYHETPVYGTFHFQGRPRSARAAAASAVSHAPTRSTPKGNNVHLRRSAGFRPPARSEQAATSSRSAHAKARLDRLPPQARHAGRASAPVVDANENKRDDDNEHSAPAGDAGNSQSTAQPDVPASGPQQTNEPSSSSH</sequence>
<feature type="transmembrane region" description="Helical" evidence="2">
    <location>
        <begin position="102"/>
        <end position="124"/>
    </location>
</feature>